<feature type="transmembrane region" description="Helical" evidence="1">
    <location>
        <begin position="257"/>
        <end position="277"/>
    </location>
</feature>
<feature type="transmembrane region" description="Helical" evidence="1">
    <location>
        <begin position="225"/>
        <end position="245"/>
    </location>
</feature>
<gene>
    <name evidence="2" type="ORF">ACFQ1U_01020</name>
</gene>
<protein>
    <recommendedName>
        <fullName evidence="4">Transmembrane protein</fullName>
    </recommendedName>
</protein>
<evidence type="ECO:0000313" key="3">
    <source>
        <dbReference type="Proteomes" id="UP001597062"/>
    </source>
</evidence>
<evidence type="ECO:0000256" key="1">
    <source>
        <dbReference type="SAM" id="Phobius"/>
    </source>
</evidence>
<accession>A0ABW3JQA4</accession>
<feature type="transmembrane region" description="Helical" evidence="1">
    <location>
        <begin position="289"/>
        <end position="313"/>
    </location>
</feature>
<proteinExistence type="predicted"/>
<dbReference type="EMBL" id="JBHTJR010000014">
    <property type="protein sequence ID" value="MFD0991773.1"/>
    <property type="molecule type" value="Genomic_DNA"/>
</dbReference>
<keyword evidence="1" id="KW-0812">Transmembrane</keyword>
<evidence type="ECO:0000313" key="2">
    <source>
        <dbReference type="EMBL" id="MFD0991773.1"/>
    </source>
</evidence>
<organism evidence="2 3">
    <name type="scientific">Tenacibaculum geojense</name>
    <dbReference type="NCBI Taxonomy" id="915352"/>
    <lineage>
        <taxon>Bacteria</taxon>
        <taxon>Pseudomonadati</taxon>
        <taxon>Bacteroidota</taxon>
        <taxon>Flavobacteriia</taxon>
        <taxon>Flavobacteriales</taxon>
        <taxon>Flavobacteriaceae</taxon>
        <taxon>Tenacibaculum</taxon>
    </lineage>
</organism>
<dbReference type="Proteomes" id="UP001597062">
    <property type="component" value="Unassembled WGS sequence"/>
</dbReference>
<dbReference type="RefSeq" id="WP_386104389.1">
    <property type="nucleotide sequence ID" value="NZ_JBHTJR010000014.1"/>
</dbReference>
<keyword evidence="3" id="KW-1185">Reference proteome</keyword>
<evidence type="ECO:0008006" key="4">
    <source>
        <dbReference type="Google" id="ProtNLM"/>
    </source>
</evidence>
<name>A0ABW3JQA4_9FLAO</name>
<feature type="transmembrane region" description="Helical" evidence="1">
    <location>
        <begin position="164"/>
        <end position="187"/>
    </location>
</feature>
<comment type="caution">
    <text evidence="2">The sequence shown here is derived from an EMBL/GenBank/DDBJ whole genome shotgun (WGS) entry which is preliminary data.</text>
</comment>
<sequence length="322" mass="37645">MKPKTIWLIFYVLLIFNFYKSYGCSCSHDKITQEIYDNYSLIFIGEIIEVEDCDNLGYQKFTFQVENIFKGQTTKFISGLNNCGGVCNFLYEKGQKWLIYSNPSKYGLINDSYLCNQSIIINDQEERLLLHKDYNNTYKNNLESEISFLKSRKTDESKIVNFQFIQLIPVLKNILILGIIILLFFLSFSLKIKILPYSIGLGIISGLLIYNLVKNYYFTKLTGKISLQFTLMMIFILLSNLIYFLSTKENIKFKKSLLFSFYYYVSSILTTIYILIANNYINIQYDENFYTTILFIISLGLLFSISAATLILLQKKIILRKK</sequence>
<keyword evidence="1" id="KW-0472">Membrane</keyword>
<keyword evidence="1" id="KW-1133">Transmembrane helix</keyword>
<reference evidence="3" key="1">
    <citation type="journal article" date="2019" name="Int. J. Syst. Evol. Microbiol.">
        <title>The Global Catalogue of Microorganisms (GCM) 10K type strain sequencing project: providing services to taxonomists for standard genome sequencing and annotation.</title>
        <authorList>
            <consortium name="The Broad Institute Genomics Platform"/>
            <consortium name="The Broad Institute Genome Sequencing Center for Infectious Disease"/>
            <person name="Wu L."/>
            <person name="Ma J."/>
        </authorList>
    </citation>
    <scope>NUCLEOTIDE SEQUENCE [LARGE SCALE GENOMIC DNA]</scope>
    <source>
        <strain evidence="3">CCUG 60527</strain>
    </source>
</reference>
<feature type="transmembrane region" description="Helical" evidence="1">
    <location>
        <begin position="194"/>
        <end position="213"/>
    </location>
</feature>